<dbReference type="Pfam" id="PF00994">
    <property type="entry name" value="MoCF_biosynth"/>
    <property type="match status" value="1"/>
</dbReference>
<dbReference type="SUPFAM" id="SSF53218">
    <property type="entry name" value="Molybdenum cofactor biosynthesis proteins"/>
    <property type="match status" value="1"/>
</dbReference>
<sequence>MPHSDYDLAGIRAAIITTNNRVLAGERPDRGGQLAVEQLAAAGLQTSEPVVIPEEHHAVAEQIRDSLDEGNRLVIVLGGTGFGIRHESPEVVREAIEVEIPGIAEQIRAHGLTNTPLSPLSREVVGVTARDKTGALVVASPSSKGGVADTLSVLIPLLKDIFGQLDEI</sequence>
<keyword evidence="2" id="KW-0501">Molybdenum cofactor biosynthesis</keyword>
<evidence type="ECO:0000256" key="2">
    <source>
        <dbReference type="ARBA" id="ARBA00023150"/>
    </source>
</evidence>
<protein>
    <submittedName>
        <fullName evidence="4">Molybdopterin biosynthesis Mog protein</fullName>
    </submittedName>
</protein>
<evidence type="ECO:0000256" key="1">
    <source>
        <dbReference type="ARBA" id="ARBA00005046"/>
    </source>
</evidence>
<gene>
    <name evidence="4" type="primary">mog</name>
    <name evidence="4" type="ORF">PFCIRM138_08490</name>
</gene>
<dbReference type="PANTHER" id="PTHR43764">
    <property type="entry name" value="MOLYBDENUM COFACTOR BIOSYNTHESIS"/>
    <property type="match status" value="1"/>
</dbReference>
<evidence type="ECO:0000259" key="3">
    <source>
        <dbReference type="SMART" id="SM00852"/>
    </source>
</evidence>
<organism evidence="4">
    <name type="scientific">Propionibacterium freudenreichii subsp. freudenreichii</name>
    <dbReference type="NCBI Taxonomy" id="66712"/>
    <lineage>
        <taxon>Bacteria</taxon>
        <taxon>Bacillati</taxon>
        <taxon>Actinomycetota</taxon>
        <taxon>Actinomycetes</taxon>
        <taxon>Propionibacteriales</taxon>
        <taxon>Propionibacteriaceae</taxon>
        <taxon>Propionibacterium</taxon>
    </lineage>
</organism>
<dbReference type="EMBL" id="LM676416">
    <property type="protein sequence ID" value="CEP26611.1"/>
    <property type="molecule type" value="Genomic_DNA"/>
</dbReference>
<reference evidence="4" key="1">
    <citation type="submission" date="2014-08" db="EMBL/GenBank/DDBJ databases">
        <authorList>
            <person name="Falentin Helene"/>
        </authorList>
    </citation>
    <scope>NUCLEOTIDE SEQUENCE</scope>
</reference>
<dbReference type="AlphaFoldDB" id="A0A0B7NV83"/>
<dbReference type="GO" id="GO:0006777">
    <property type="term" value="P:Mo-molybdopterin cofactor biosynthetic process"/>
    <property type="evidence" value="ECO:0007669"/>
    <property type="project" value="UniProtKB-KW"/>
</dbReference>
<dbReference type="InterPro" id="IPR051920">
    <property type="entry name" value="MPT_Adenylyltrnsfr/MoaC-Rel"/>
</dbReference>
<comment type="pathway">
    <text evidence="1">Cofactor biosynthesis; molybdopterin biosynthesis.</text>
</comment>
<dbReference type="SMART" id="SM00852">
    <property type="entry name" value="MoCF_biosynth"/>
    <property type="match status" value="1"/>
</dbReference>
<dbReference type="InterPro" id="IPR036425">
    <property type="entry name" value="MoaB/Mog-like_dom_sf"/>
</dbReference>
<evidence type="ECO:0000313" key="4">
    <source>
        <dbReference type="EMBL" id="CEP26611.1"/>
    </source>
</evidence>
<accession>A0A0B7NV83</accession>
<dbReference type="InterPro" id="IPR001453">
    <property type="entry name" value="MoaB/Mog_dom"/>
</dbReference>
<name>A0A0B7NV83_PROFF</name>
<dbReference type="Gene3D" id="3.40.980.10">
    <property type="entry name" value="MoaB/Mog-like domain"/>
    <property type="match status" value="1"/>
</dbReference>
<dbReference type="PANTHER" id="PTHR43764:SF1">
    <property type="entry name" value="MOLYBDOPTERIN MOLYBDOTRANSFERASE"/>
    <property type="match status" value="1"/>
</dbReference>
<feature type="domain" description="MoaB/Mog" evidence="3">
    <location>
        <begin position="14"/>
        <end position="161"/>
    </location>
</feature>
<proteinExistence type="predicted"/>